<protein>
    <submittedName>
        <fullName evidence="1">Uncharacterized protein</fullName>
    </submittedName>
</protein>
<proteinExistence type="predicted"/>
<reference evidence="1 2" key="1">
    <citation type="submission" date="2013-01" db="EMBL/GenBank/DDBJ databases">
        <title>Whole genome shotgun sequence of Gordonia soli NBRC 108243.</title>
        <authorList>
            <person name="Isaki-Nakamura S."/>
            <person name="Hosoyama A."/>
            <person name="Tsuchikane K."/>
            <person name="Ando Y."/>
            <person name="Baba S."/>
            <person name="Ohji S."/>
            <person name="Hamada M."/>
            <person name="Tamura T."/>
            <person name="Yamazoe A."/>
            <person name="Yamazaki S."/>
            <person name="Fujita N."/>
        </authorList>
    </citation>
    <scope>NUCLEOTIDE SEQUENCE [LARGE SCALE GENOMIC DNA]</scope>
    <source>
        <strain evidence="1 2">NBRC 108243</strain>
    </source>
</reference>
<dbReference type="STRING" id="1223545.GS4_02_00420"/>
<gene>
    <name evidence="1" type="ORF">GS4_02_00420</name>
</gene>
<sequence>MTGVEVDPEVLRSYATKVSDASTSVSQSGLPSTLDEIATCMPGSSTSYSASTAAPVVRGALRSLGLFYYSLSTAVTNSAGEFQGTDDEIAGKLRRVAEPK</sequence>
<dbReference type="RefSeq" id="WP_007616456.1">
    <property type="nucleotide sequence ID" value="NZ_BANX01000002.1"/>
</dbReference>
<dbReference type="AlphaFoldDB" id="M0QG10"/>
<name>M0QG10_9ACTN</name>
<organism evidence="1 2">
    <name type="scientific">Gordonia soli NBRC 108243</name>
    <dbReference type="NCBI Taxonomy" id="1223545"/>
    <lineage>
        <taxon>Bacteria</taxon>
        <taxon>Bacillati</taxon>
        <taxon>Actinomycetota</taxon>
        <taxon>Actinomycetes</taxon>
        <taxon>Mycobacteriales</taxon>
        <taxon>Gordoniaceae</taxon>
        <taxon>Gordonia</taxon>
    </lineage>
</organism>
<dbReference type="EMBL" id="BANX01000002">
    <property type="protein sequence ID" value="GAC66332.1"/>
    <property type="molecule type" value="Genomic_DNA"/>
</dbReference>
<accession>M0QG10</accession>
<dbReference type="eggNOG" id="ENOG5032EBN">
    <property type="taxonomic scope" value="Bacteria"/>
</dbReference>
<evidence type="ECO:0000313" key="2">
    <source>
        <dbReference type="Proteomes" id="UP000011666"/>
    </source>
</evidence>
<keyword evidence="2" id="KW-1185">Reference proteome</keyword>
<dbReference type="Proteomes" id="UP000011666">
    <property type="component" value="Unassembled WGS sequence"/>
</dbReference>
<comment type="caution">
    <text evidence="1">The sequence shown here is derived from an EMBL/GenBank/DDBJ whole genome shotgun (WGS) entry which is preliminary data.</text>
</comment>
<evidence type="ECO:0000313" key="1">
    <source>
        <dbReference type="EMBL" id="GAC66332.1"/>
    </source>
</evidence>